<evidence type="ECO:0000256" key="2">
    <source>
        <dbReference type="ARBA" id="ARBA00022741"/>
    </source>
</evidence>
<gene>
    <name evidence="8" type="primary">prkC_23</name>
    <name evidence="8" type="ORF">Poly51_41700</name>
</gene>
<dbReference type="GO" id="GO:0004674">
    <property type="term" value="F:protein serine/threonine kinase activity"/>
    <property type="evidence" value="ECO:0007669"/>
    <property type="project" value="UniProtKB-EC"/>
</dbReference>
<keyword evidence="4 5" id="KW-0067">ATP-binding</keyword>
<dbReference type="EMBL" id="SJPW01000005">
    <property type="protein sequence ID" value="TWU50877.1"/>
    <property type="molecule type" value="Genomic_DNA"/>
</dbReference>
<keyword evidence="3 8" id="KW-0418">Kinase</keyword>
<evidence type="ECO:0000313" key="9">
    <source>
        <dbReference type="Proteomes" id="UP000318288"/>
    </source>
</evidence>
<evidence type="ECO:0000256" key="6">
    <source>
        <dbReference type="SAM" id="MobiDB-lite"/>
    </source>
</evidence>
<keyword evidence="9" id="KW-1185">Reference proteome</keyword>
<dbReference type="EC" id="2.7.11.1" evidence="8"/>
<feature type="compositionally biased region" description="Polar residues" evidence="6">
    <location>
        <begin position="424"/>
        <end position="438"/>
    </location>
</feature>
<dbReference type="PROSITE" id="PS00108">
    <property type="entry name" value="PROTEIN_KINASE_ST"/>
    <property type="match status" value="1"/>
</dbReference>
<dbReference type="PANTHER" id="PTHR43289">
    <property type="entry name" value="MITOGEN-ACTIVATED PROTEIN KINASE KINASE KINASE 20-RELATED"/>
    <property type="match status" value="1"/>
</dbReference>
<evidence type="ECO:0000256" key="1">
    <source>
        <dbReference type="ARBA" id="ARBA00022679"/>
    </source>
</evidence>
<sequence length="996" mass="107259">MPDDPSIRTDASTVHRPTDEPSRGSHPSESLAEANTVIRGSSRAVAASDASDPMDRTPASVAKVLLGQRLNHFFLEAMIGGGGMGAVFKAHDEKLDRTVAIKVIPFVADDPDLQRRFRNESQSAAKLDHPRIAKVFDAGSHGRWHYIVFEYVEGTNIRDWVQTNGPLSIDEAVFFTVQLADALQHASSRGIVHRDIKPSNVLIAGDGTIKLVDMGLARSDNLEMSGDMTASGVTLGTFDYISPEQAHDPRDADLRSDIYSLGCTLHFMLTGSPPYPGGTMLQKLLSHGNAPPPDTRTFRPEVSGNLVSVIQKMLAKKPGDRYQNANDLVADLHVVAARDGLTRSRLAGSVVVESPNILIGWLERNVPWIAAATLLVAIAGWLHLESAATREDLVIPSTATRPGRVIAPVATGPVYMSPDEDDANNATSTPSMGTTATDGPTPDMSADASRSAALNSGQPVAPQTNPSANGLPEATVEAAAQLMERVSVAQPPRLTVFPVPSELIADAMLDESRRLSDPPSIVSSTLPTAFDKSDAASGTKPTLIRVVGPELDPAINRDSSGAALTSSLSRAVGLAKKYQISRIEIAVPMITTEPITVDVDDLRITSSVGGGSIVVFQSPKRLTMERAKMFSIGSHPIEFNDLHFAWNVPSDEIDGGAMFEIHDNRSVELTDCTITINNPSLRDEVYAFEVVTDPDKLAGRDRDFSGEFDPFPLVDMKLYNVIIRGQMSMLQMDFAAKLWLDWDNGMLAVTDRMIDTAGARVMPSPTAGSIKLSLTRVTAHAPGGIMQTRLGASGAYPVPVSRLARKCLFIVDSVSPHFAISGLAPTSLSTPWLRLEGSSNAYVVDPTLRDPMLQLTTTDGQTETTRMSQLSTAPPSWSDEHRPRWSVTWVSKKLTDKAMNLRRPVDYRQGDAGSPPGFDEKALPTLPILENVSTILAPSPFLGSAIDFQNQPQVLNRGADLTFSGSLDLIEGWRGSPTPVTGAVVDSPIHYPDRLP</sequence>
<dbReference type="PROSITE" id="PS50011">
    <property type="entry name" value="PROTEIN_KINASE_DOM"/>
    <property type="match status" value="1"/>
</dbReference>
<feature type="domain" description="Protein kinase" evidence="7">
    <location>
        <begin position="73"/>
        <end position="336"/>
    </location>
</feature>
<dbReference type="GO" id="GO:0005524">
    <property type="term" value="F:ATP binding"/>
    <property type="evidence" value="ECO:0007669"/>
    <property type="project" value="UniProtKB-UniRule"/>
</dbReference>
<dbReference type="AlphaFoldDB" id="A0A5C6ES00"/>
<dbReference type="OrthoDB" id="6111975at2"/>
<keyword evidence="1 8" id="KW-0808">Transferase</keyword>
<feature type="region of interest" description="Disordered" evidence="6">
    <location>
        <begin position="860"/>
        <end position="879"/>
    </location>
</feature>
<dbReference type="Proteomes" id="UP000318288">
    <property type="component" value="Unassembled WGS sequence"/>
</dbReference>
<organism evidence="8 9">
    <name type="scientific">Rubripirellula tenax</name>
    <dbReference type="NCBI Taxonomy" id="2528015"/>
    <lineage>
        <taxon>Bacteria</taxon>
        <taxon>Pseudomonadati</taxon>
        <taxon>Planctomycetota</taxon>
        <taxon>Planctomycetia</taxon>
        <taxon>Pirellulales</taxon>
        <taxon>Pirellulaceae</taxon>
        <taxon>Rubripirellula</taxon>
    </lineage>
</organism>
<protein>
    <submittedName>
        <fullName evidence="8">Serine/threonine-protein kinase PrkC</fullName>
        <ecNumber evidence="8">2.7.11.1</ecNumber>
    </submittedName>
</protein>
<dbReference type="Gene3D" id="3.30.200.20">
    <property type="entry name" value="Phosphorylase Kinase, domain 1"/>
    <property type="match status" value="1"/>
</dbReference>
<evidence type="ECO:0000313" key="8">
    <source>
        <dbReference type="EMBL" id="TWU50877.1"/>
    </source>
</evidence>
<feature type="region of interest" description="Disordered" evidence="6">
    <location>
        <begin position="413"/>
        <end position="471"/>
    </location>
</feature>
<reference evidence="8 9" key="1">
    <citation type="submission" date="2019-02" db="EMBL/GenBank/DDBJ databases">
        <title>Deep-cultivation of Planctomycetes and their phenomic and genomic characterization uncovers novel biology.</title>
        <authorList>
            <person name="Wiegand S."/>
            <person name="Jogler M."/>
            <person name="Boedeker C."/>
            <person name="Pinto D."/>
            <person name="Vollmers J."/>
            <person name="Rivas-Marin E."/>
            <person name="Kohn T."/>
            <person name="Peeters S.H."/>
            <person name="Heuer A."/>
            <person name="Rast P."/>
            <person name="Oberbeckmann S."/>
            <person name="Bunk B."/>
            <person name="Jeske O."/>
            <person name="Meyerdierks A."/>
            <person name="Storesund J.E."/>
            <person name="Kallscheuer N."/>
            <person name="Luecker S."/>
            <person name="Lage O.M."/>
            <person name="Pohl T."/>
            <person name="Merkel B.J."/>
            <person name="Hornburger P."/>
            <person name="Mueller R.-W."/>
            <person name="Bruemmer F."/>
            <person name="Labrenz M."/>
            <person name="Spormann A.M."/>
            <person name="Op Den Camp H."/>
            <person name="Overmann J."/>
            <person name="Amann R."/>
            <person name="Jetten M.S.M."/>
            <person name="Mascher T."/>
            <person name="Medema M.H."/>
            <person name="Devos D.P."/>
            <person name="Kaster A.-K."/>
            <person name="Ovreas L."/>
            <person name="Rohde M."/>
            <person name="Galperin M.Y."/>
            <person name="Jogler C."/>
        </authorList>
    </citation>
    <scope>NUCLEOTIDE SEQUENCE [LARGE SCALE GENOMIC DNA]</scope>
    <source>
        <strain evidence="8 9">Poly51</strain>
    </source>
</reference>
<dbReference type="Gene3D" id="1.10.510.10">
    <property type="entry name" value="Transferase(Phosphotransferase) domain 1"/>
    <property type="match status" value="1"/>
</dbReference>
<dbReference type="CDD" id="cd14014">
    <property type="entry name" value="STKc_PknB_like"/>
    <property type="match status" value="1"/>
</dbReference>
<proteinExistence type="predicted"/>
<dbReference type="InterPro" id="IPR008271">
    <property type="entry name" value="Ser/Thr_kinase_AS"/>
</dbReference>
<dbReference type="InterPro" id="IPR011009">
    <property type="entry name" value="Kinase-like_dom_sf"/>
</dbReference>
<feature type="compositionally biased region" description="Low complexity" evidence="6">
    <location>
        <begin position="41"/>
        <end position="51"/>
    </location>
</feature>
<feature type="compositionally biased region" description="Polar residues" evidence="6">
    <location>
        <begin position="452"/>
        <end position="468"/>
    </location>
</feature>
<dbReference type="SUPFAM" id="SSF56112">
    <property type="entry name" value="Protein kinase-like (PK-like)"/>
    <property type="match status" value="1"/>
</dbReference>
<dbReference type="PROSITE" id="PS00107">
    <property type="entry name" value="PROTEIN_KINASE_ATP"/>
    <property type="match status" value="1"/>
</dbReference>
<evidence type="ECO:0000256" key="3">
    <source>
        <dbReference type="ARBA" id="ARBA00022777"/>
    </source>
</evidence>
<dbReference type="RefSeq" id="WP_146459552.1">
    <property type="nucleotide sequence ID" value="NZ_SJPW01000005.1"/>
</dbReference>
<dbReference type="InterPro" id="IPR017441">
    <property type="entry name" value="Protein_kinase_ATP_BS"/>
</dbReference>
<dbReference type="InterPro" id="IPR000719">
    <property type="entry name" value="Prot_kinase_dom"/>
</dbReference>
<feature type="region of interest" description="Disordered" evidence="6">
    <location>
        <begin position="1"/>
        <end position="56"/>
    </location>
</feature>
<dbReference type="SMART" id="SM00220">
    <property type="entry name" value="S_TKc"/>
    <property type="match status" value="1"/>
</dbReference>
<accession>A0A5C6ES00</accession>
<feature type="compositionally biased region" description="Polar residues" evidence="6">
    <location>
        <begin position="866"/>
        <end position="875"/>
    </location>
</feature>
<evidence type="ECO:0000256" key="5">
    <source>
        <dbReference type="PROSITE-ProRule" id="PRU10141"/>
    </source>
</evidence>
<name>A0A5C6ES00_9BACT</name>
<keyword evidence="2 5" id="KW-0547">Nucleotide-binding</keyword>
<dbReference type="Pfam" id="PF00069">
    <property type="entry name" value="Pkinase"/>
    <property type="match status" value="1"/>
</dbReference>
<evidence type="ECO:0000256" key="4">
    <source>
        <dbReference type="ARBA" id="ARBA00022840"/>
    </source>
</evidence>
<evidence type="ECO:0000259" key="7">
    <source>
        <dbReference type="PROSITE" id="PS50011"/>
    </source>
</evidence>
<comment type="caution">
    <text evidence="8">The sequence shown here is derived from an EMBL/GenBank/DDBJ whole genome shotgun (WGS) entry which is preliminary data.</text>
</comment>
<dbReference type="PANTHER" id="PTHR43289:SF6">
    <property type="entry name" value="SERINE_THREONINE-PROTEIN KINASE NEKL-3"/>
    <property type="match status" value="1"/>
</dbReference>
<feature type="binding site" evidence="5">
    <location>
        <position position="102"/>
    </location>
    <ligand>
        <name>ATP</name>
        <dbReference type="ChEBI" id="CHEBI:30616"/>
    </ligand>
</feature>